<proteinExistence type="inferred from homology"/>
<comment type="subcellular location">
    <subcellularLocation>
        <location evidence="1">Membrane</location>
        <topology evidence="1">Multi-pass membrane protein</topology>
    </subcellularLocation>
</comment>
<gene>
    <name evidence="8" type="ORF">PCON_11544</name>
</gene>
<name>U4LIF1_PYROM</name>
<dbReference type="Proteomes" id="UP000018144">
    <property type="component" value="Unassembled WGS sequence"/>
</dbReference>
<keyword evidence="9" id="KW-1185">Reference proteome</keyword>
<reference evidence="8 9" key="1">
    <citation type="journal article" date="2013" name="PLoS Genet.">
        <title>The genome and development-dependent transcriptomes of Pyronema confluens: a window into fungal evolution.</title>
        <authorList>
            <person name="Traeger S."/>
            <person name="Altegoer F."/>
            <person name="Freitag M."/>
            <person name="Gabaldon T."/>
            <person name="Kempken F."/>
            <person name="Kumar A."/>
            <person name="Marcet-Houben M."/>
            <person name="Poggeler S."/>
            <person name="Stajich J.E."/>
            <person name="Nowrousian M."/>
        </authorList>
    </citation>
    <scope>NUCLEOTIDE SEQUENCE [LARGE SCALE GENOMIC DNA]</scope>
    <source>
        <strain evidence="9">CBS 100304</strain>
        <tissue evidence="8">Vegetative mycelium</tissue>
    </source>
</reference>
<feature type="domain" description="Rhodopsin" evidence="7">
    <location>
        <begin position="28"/>
        <end position="222"/>
    </location>
</feature>
<evidence type="ECO:0000256" key="2">
    <source>
        <dbReference type="ARBA" id="ARBA00022692"/>
    </source>
</evidence>
<dbReference type="InterPro" id="IPR052337">
    <property type="entry name" value="SAT4-like"/>
</dbReference>
<dbReference type="STRING" id="1076935.U4LIF1"/>
<sequence length="282" mass="31247">MMAHSRIAFMLSIEYTMLLVTILIVSCRFYSRTRIAFGLGAEDWTIFFALLGLIAIVITHTFMTTLGFGLPSIPRSQISRLWPLGVGVCLIYPPAAALIRISVLQFMRRLSPHQFVFYTTYFLIALNIVGVIVSECTILFRCSPISAFWVVPYARLPGTKCWSRDMTPFLIVPMINMVLDVMVWLVPVVMVARMRCLDLKQKVQLSGLLGIGLIELAVGIVASSIPSLNPIRKAWGARSSRQRRSATPSNLHLVTVLGVHSAETMQTRGTTGTSEADVAGRV</sequence>
<dbReference type="PANTHER" id="PTHR33048">
    <property type="entry name" value="PTH11-LIKE INTEGRAL MEMBRANE PROTEIN (AFU_ORTHOLOGUE AFUA_5G11245)"/>
    <property type="match status" value="1"/>
</dbReference>
<feature type="transmembrane region" description="Helical" evidence="6">
    <location>
        <begin position="46"/>
        <end position="69"/>
    </location>
</feature>
<dbReference type="EMBL" id="HF935655">
    <property type="protein sequence ID" value="CCX31874.1"/>
    <property type="molecule type" value="Genomic_DNA"/>
</dbReference>
<evidence type="ECO:0000256" key="4">
    <source>
        <dbReference type="ARBA" id="ARBA00023136"/>
    </source>
</evidence>
<evidence type="ECO:0000256" key="5">
    <source>
        <dbReference type="ARBA" id="ARBA00038359"/>
    </source>
</evidence>
<evidence type="ECO:0000256" key="3">
    <source>
        <dbReference type="ARBA" id="ARBA00022989"/>
    </source>
</evidence>
<evidence type="ECO:0000313" key="9">
    <source>
        <dbReference type="Proteomes" id="UP000018144"/>
    </source>
</evidence>
<dbReference type="PANTHER" id="PTHR33048:SF129">
    <property type="entry name" value="INTEGRAL MEMBRANE PROTEIN-RELATED"/>
    <property type="match status" value="1"/>
</dbReference>
<dbReference type="OrthoDB" id="5022096at2759"/>
<protein>
    <recommendedName>
        <fullName evidence="7">Rhodopsin domain-containing protein</fullName>
    </recommendedName>
</protein>
<feature type="transmembrane region" description="Helical" evidence="6">
    <location>
        <begin position="115"/>
        <end position="132"/>
    </location>
</feature>
<dbReference type="InterPro" id="IPR049326">
    <property type="entry name" value="Rhodopsin_dom_fungi"/>
</dbReference>
<organism evidence="8 9">
    <name type="scientific">Pyronema omphalodes (strain CBS 100304)</name>
    <name type="common">Pyronema confluens</name>
    <dbReference type="NCBI Taxonomy" id="1076935"/>
    <lineage>
        <taxon>Eukaryota</taxon>
        <taxon>Fungi</taxon>
        <taxon>Dikarya</taxon>
        <taxon>Ascomycota</taxon>
        <taxon>Pezizomycotina</taxon>
        <taxon>Pezizomycetes</taxon>
        <taxon>Pezizales</taxon>
        <taxon>Pyronemataceae</taxon>
        <taxon>Pyronema</taxon>
    </lineage>
</organism>
<keyword evidence="2 6" id="KW-0812">Transmembrane</keyword>
<feature type="transmembrane region" description="Helical" evidence="6">
    <location>
        <begin position="6"/>
        <end position="25"/>
    </location>
</feature>
<feature type="transmembrane region" description="Helical" evidence="6">
    <location>
        <begin position="203"/>
        <end position="225"/>
    </location>
</feature>
<dbReference type="PROSITE" id="PS51257">
    <property type="entry name" value="PROKAR_LIPOPROTEIN"/>
    <property type="match status" value="1"/>
</dbReference>
<accession>U4LIF1</accession>
<evidence type="ECO:0000256" key="1">
    <source>
        <dbReference type="ARBA" id="ARBA00004141"/>
    </source>
</evidence>
<keyword evidence="4 6" id="KW-0472">Membrane</keyword>
<feature type="transmembrane region" description="Helical" evidence="6">
    <location>
        <begin position="168"/>
        <end position="191"/>
    </location>
</feature>
<evidence type="ECO:0000313" key="8">
    <source>
        <dbReference type="EMBL" id="CCX31874.1"/>
    </source>
</evidence>
<evidence type="ECO:0000259" key="7">
    <source>
        <dbReference type="Pfam" id="PF20684"/>
    </source>
</evidence>
<evidence type="ECO:0000256" key="6">
    <source>
        <dbReference type="SAM" id="Phobius"/>
    </source>
</evidence>
<dbReference type="GO" id="GO:0016020">
    <property type="term" value="C:membrane"/>
    <property type="evidence" value="ECO:0007669"/>
    <property type="project" value="UniProtKB-SubCell"/>
</dbReference>
<dbReference type="AlphaFoldDB" id="U4LIF1"/>
<comment type="similarity">
    <text evidence="5">Belongs to the SAT4 family.</text>
</comment>
<dbReference type="Pfam" id="PF20684">
    <property type="entry name" value="Fung_rhodopsin"/>
    <property type="match status" value="1"/>
</dbReference>
<feature type="transmembrane region" description="Helical" evidence="6">
    <location>
        <begin position="81"/>
        <end position="103"/>
    </location>
</feature>
<keyword evidence="3 6" id="KW-1133">Transmembrane helix</keyword>